<evidence type="ECO:0000259" key="7">
    <source>
        <dbReference type="Pfam" id="PF00326"/>
    </source>
</evidence>
<name>F0ZDJ7_DICPU</name>
<dbReference type="FunCoup" id="F0ZDJ7">
    <property type="interactions" value="410"/>
</dbReference>
<dbReference type="InterPro" id="IPR023302">
    <property type="entry name" value="Pept_S9A_N"/>
</dbReference>
<dbReference type="GO" id="GO:0005829">
    <property type="term" value="C:cytosol"/>
    <property type="evidence" value="ECO:0000318"/>
    <property type="project" value="GO_Central"/>
</dbReference>
<dbReference type="GO" id="GO:0004252">
    <property type="term" value="F:serine-type endopeptidase activity"/>
    <property type="evidence" value="ECO:0007669"/>
    <property type="project" value="UniProtKB-UniRule"/>
</dbReference>
<dbReference type="InterPro" id="IPR051167">
    <property type="entry name" value="Prolyl_oligopep/macrocyclase"/>
</dbReference>
<dbReference type="GO" id="GO:0010468">
    <property type="term" value="P:regulation of gene expression"/>
    <property type="evidence" value="ECO:0007669"/>
    <property type="project" value="EnsemblProtists"/>
</dbReference>
<comment type="catalytic activity">
    <reaction evidence="1">
        <text>Hydrolysis of Pro-|-Xaa &gt;&gt; Ala-|-Xaa in oligopeptides.</text>
        <dbReference type="EC" id="3.4.21.26"/>
    </reaction>
</comment>
<accession>F0ZDJ7</accession>
<dbReference type="AlphaFoldDB" id="F0ZDJ7"/>
<dbReference type="FunFam" id="3.40.50.1820:FF:000005">
    <property type="entry name" value="Prolyl endopeptidase"/>
    <property type="match status" value="1"/>
</dbReference>
<dbReference type="GO" id="GO:0006508">
    <property type="term" value="P:proteolysis"/>
    <property type="evidence" value="ECO:0007669"/>
    <property type="project" value="UniProtKB-KW"/>
</dbReference>
<dbReference type="SUPFAM" id="SSF53474">
    <property type="entry name" value="alpha/beta-Hydrolases"/>
    <property type="match status" value="1"/>
</dbReference>
<dbReference type="GO" id="GO:0010226">
    <property type="term" value="P:response to lithium ion"/>
    <property type="evidence" value="ECO:0007669"/>
    <property type="project" value="EnsemblProtists"/>
</dbReference>
<evidence type="ECO:0000313" key="10">
    <source>
        <dbReference type="Proteomes" id="UP000001064"/>
    </source>
</evidence>
<dbReference type="RefSeq" id="XP_003285477.1">
    <property type="nucleotide sequence ID" value="XM_003285429.1"/>
</dbReference>
<feature type="domain" description="Peptidase S9A N-terminal" evidence="8">
    <location>
        <begin position="7"/>
        <end position="437"/>
    </location>
</feature>
<dbReference type="InterPro" id="IPR029058">
    <property type="entry name" value="AB_hydrolase_fold"/>
</dbReference>
<dbReference type="SUPFAM" id="SSF50993">
    <property type="entry name" value="Peptidase/esterase 'gauge' domain"/>
    <property type="match status" value="1"/>
</dbReference>
<protein>
    <recommendedName>
        <fullName evidence="6">Prolyl endopeptidase</fullName>
        <ecNumber evidence="6">3.4.21.-</ecNumber>
    </recommendedName>
</protein>
<reference evidence="10" key="1">
    <citation type="journal article" date="2011" name="Genome Biol.">
        <title>Comparative genomics of the social amoebae Dictyostelium discoideum and Dictyostelium purpureum.</title>
        <authorList>
            <consortium name="US DOE Joint Genome Institute (JGI-PGF)"/>
            <person name="Sucgang R."/>
            <person name="Kuo A."/>
            <person name="Tian X."/>
            <person name="Salerno W."/>
            <person name="Parikh A."/>
            <person name="Feasley C.L."/>
            <person name="Dalin E."/>
            <person name="Tu H."/>
            <person name="Huang E."/>
            <person name="Barry K."/>
            <person name="Lindquist E."/>
            <person name="Shapiro H."/>
            <person name="Bruce D."/>
            <person name="Schmutz J."/>
            <person name="Salamov A."/>
            <person name="Fey P."/>
            <person name="Gaudet P."/>
            <person name="Anjard C."/>
            <person name="Babu M.M."/>
            <person name="Basu S."/>
            <person name="Bushmanova Y."/>
            <person name="van der Wel H."/>
            <person name="Katoh-Kurasawa M."/>
            <person name="Dinh C."/>
            <person name="Coutinho P.M."/>
            <person name="Saito T."/>
            <person name="Elias M."/>
            <person name="Schaap P."/>
            <person name="Kay R.R."/>
            <person name="Henrissat B."/>
            <person name="Eichinger L."/>
            <person name="Rivero F."/>
            <person name="Putnam N.H."/>
            <person name="West C.M."/>
            <person name="Loomis W.F."/>
            <person name="Chisholm R.L."/>
            <person name="Shaulsky G."/>
            <person name="Strassmann J.E."/>
            <person name="Queller D.C."/>
            <person name="Kuspa A."/>
            <person name="Grigoriev I.V."/>
        </authorList>
    </citation>
    <scope>NUCLEOTIDE SEQUENCE [LARGE SCALE GENOMIC DNA]</scope>
    <source>
        <strain evidence="10">QSDP1</strain>
    </source>
</reference>
<comment type="similarity">
    <text evidence="2 6">Belongs to the peptidase S9A family.</text>
</comment>
<dbReference type="OrthoDB" id="248387at2759"/>
<evidence type="ECO:0000256" key="2">
    <source>
        <dbReference type="ARBA" id="ARBA00005228"/>
    </source>
</evidence>
<evidence type="ECO:0000313" key="9">
    <source>
        <dbReference type="EMBL" id="EGC37993.1"/>
    </source>
</evidence>
<dbReference type="Pfam" id="PF02897">
    <property type="entry name" value="Peptidase_S9_N"/>
    <property type="match status" value="1"/>
</dbReference>
<dbReference type="PROSITE" id="PS00708">
    <property type="entry name" value="PRO_ENDOPEP_SER"/>
    <property type="match status" value="1"/>
</dbReference>
<dbReference type="PANTHER" id="PTHR42881:SF2">
    <property type="entry name" value="PROLYL ENDOPEPTIDASE"/>
    <property type="match status" value="1"/>
</dbReference>
<evidence type="ECO:0000256" key="1">
    <source>
        <dbReference type="ARBA" id="ARBA00001070"/>
    </source>
</evidence>
<dbReference type="PRINTS" id="PR00862">
    <property type="entry name" value="PROLIGOPTASE"/>
</dbReference>
<sequence>MKFQYPEAKREDTFDIYKSKEKGEVKINEPYRWLEDQNSEETKKWVNEENKVTRSFLDGDGKGVSEKILEELLKGQDYERFGWFRKRGSKLFFSRNPGTLNQDIIYLMDEKNGGFENAIEFLNPNTYSKDGTWSLKRFNISKSGRFVVFSYSKAGSDWEEIGVKTVPDIVSKDAEIKTLEDHIEWCKFTSITWDENETGFLYSRFPQPSLGENEEKGTETDSNINNKLYYHKIGTKQSEDILVYECPEHPEWILGSNFSTDFKTLFISISRDCNPEGNLYLIRNFKKVLNNEDKEFKVEKLIDDFNASYYYITNQGDKHFFLSNLNAPLNKIISIEIPSTLPKQKDLVIKDVIKERDYLMESADVTTLEKFYVSFVKDVKTIIQVFDFNGTYLKEIQLPGPGTAYLSTNHFHNHVFLTFTSLVSPSTTYYFNSENDDEIKLFKEPKIDGFVQSDYVCTQIFYESPKDKTKIPMFIAHRKDFVQDGNSPFYMTAYGGFNIPYSPSFSLRNIYFIDKFKGAFAIANIRGGGEYGKKWHEAGSLKNKQNCFDDFAGAAEYLFKNKYTNPNRLAVRGGSNGGLLMGACSNQYPNIFKCVIADVGVMDMLKFHKFTIGRHWTSDYGSSDVPEEFDVLIKYSPLHNIPSDTKEYPSILIATGSHDDRVTPLHSYKFAAELQHKLGKKVENPLLITVTQSAGHGAGKPLRTILFEQADVFNFISKCINYDLKF</sequence>
<dbReference type="STRING" id="5786.F0ZDJ7"/>
<evidence type="ECO:0000256" key="3">
    <source>
        <dbReference type="ARBA" id="ARBA00022670"/>
    </source>
</evidence>
<dbReference type="Gene3D" id="3.40.50.1820">
    <property type="entry name" value="alpha/beta hydrolase"/>
    <property type="match status" value="1"/>
</dbReference>
<dbReference type="InterPro" id="IPR002470">
    <property type="entry name" value="Peptidase_S9A"/>
</dbReference>
<keyword evidence="3 6" id="KW-0645">Protease</keyword>
<dbReference type="InterPro" id="IPR002471">
    <property type="entry name" value="Pept_S9_AS"/>
</dbReference>
<dbReference type="GeneID" id="10502997"/>
<dbReference type="MEROPS" id="S09.B02"/>
<keyword evidence="4 6" id="KW-0378">Hydrolase</keyword>
<dbReference type="OMA" id="DGCKNAN"/>
<dbReference type="VEuPathDB" id="AmoebaDB:DICPUDRAFT_53590"/>
<dbReference type="Pfam" id="PF00326">
    <property type="entry name" value="Peptidase_S9"/>
    <property type="match status" value="1"/>
</dbReference>
<organism evidence="9 10">
    <name type="scientific">Dictyostelium purpureum</name>
    <name type="common">Slime mold</name>
    <dbReference type="NCBI Taxonomy" id="5786"/>
    <lineage>
        <taxon>Eukaryota</taxon>
        <taxon>Amoebozoa</taxon>
        <taxon>Evosea</taxon>
        <taxon>Eumycetozoa</taxon>
        <taxon>Dictyostelia</taxon>
        <taxon>Dictyosteliales</taxon>
        <taxon>Dictyosteliaceae</taxon>
        <taxon>Dictyostelium</taxon>
    </lineage>
</organism>
<dbReference type="Gene3D" id="2.130.10.120">
    <property type="entry name" value="Prolyl oligopeptidase, N-terminal domain"/>
    <property type="match status" value="1"/>
</dbReference>
<dbReference type="eggNOG" id="KOG2237">
    <property type="taxonomic scope" value="Eukaryota"/>
</dbReference>
<dbReference type="InParanoid" id="F0ZDJ7"/>
<dbReference type="Proteomes" id="UP000001064">
    <property type="component" value="Unassembled WGS sequence"/>
</dbReference>
<evidence type="ECO:0000256" key="5">
    <source>
        <dbReference type="ARBA" id="ARBA00022825"/>
    </source>
</evidence>
<dbReference type="KEGG" id="dpp:DICPUDRAFT_53590"/>
<gene>
    <name evidence="9" type="ORF">DICPUDRAFT_53590</name>
</gene>
<dbReference type="PANTHER" id="PTHR42881">
    <property type="entry name" value="PROLYL ENDOPEPTIDASE"/>
    <property type="match status" value="1"/>
</dbReference>
<proteinExistence type="inferred from homology"/>
<keyword evidence="5 6" id="KW-0720">Serine protease</keyword>
<keyword evidence="10" id="KW-1185">Reference proteome</keyword>
<dbReference type="FunFam" id="2.130.10.120:FF:000015">
    <property type="entry name" value="Prolyl endopeptidase"/>
    <property type="match status" value="1"/>
</dbReference>
<dbReference type="InterPro" id="IPR001375">
    <property type="entry name" value="Peptidase_S9_cat"/>
</dbReference>
<dbReference type="GO" id="GO:0070012">
    <property type="term" value="F:oligopeptidase activity"/>
    <property type="evidence" value="ECO:0000318"/>
    <property type="project" value="GO_Central"/>
</dbReference>
<feature type="domain" description="Peptidase S9 prolyl oligopeptidase catalytic" evidence="7">
    <location>
        <begin position="503"/>
        <end position="721"/>
    </location>
</feature>
<evidence type="ECO:0000259" key="8">
    <source>
        <dbReference type="Pfam" id="PF02897"/>
    </source>
</evidence>
<dbReference type="EC" id="3.4.21.-" evidence="6"/>
<dbReference type="GO" id="GO:0009966">
    <property type="term" value="P:regulation of signal transduction"/>
    <property type="evidence" value="ECO:0007669"/>
    <property type="project" value="EnsemblProtists"/>
</dbReference>
<dbReference type="EMBL" id="GL870986">
    <property type="protein sequence ID" value="EGC37993.1"/>
    <property type="molecule type" value="Genomic_DNA"/>
</dbReference>
<evidence type="ECO:0000256" key="6">
    <source>
        <dbReference type="RuleBase" id="RU368024"/>
    </source>
</evidence>
<evidence type="ECO:0000256" key="4">
    <source>
        <dbReference type="ARBA" id="ARBA00022801"/>
    </source>
</evidence>